<evidence type="ECO:0000313" key="2">
    <source>
        <dbReference type="Proteomes" id="UP001431217"/>
    </source>
</evidence>
<evidence type="ECO:0000313" key="1">
    <source>
        <dbReference type="EMBL" id="MCL1634085.1"/>
    </source>
</evidence>
<dbReference type="SUPFAM" id="SSF142906">
    <property type="entry name" value="YjbR-like"/>
    <property type="match status" value="1"/>
</dbReference>
<gene>
    <name evidence="1" type="ORF">M2650_05495</name>
</gene>
<name>A0ABT0MGT9_9GAMM</name>
<keyword evidence="1" id="KW-0238">DNA-binding</keyword>
<dbReference type="PANTHER" id="PTHR35145:SF1">
    <property type="entry name" value="CYTOPLASMIC PROTEIN"/>
    <property type="match status" value="1"/>
</dbReference>
<comment type="caution">
    <text evidence="1">The sequence shown here is derived from an EMBL/GenBank/DDBJ whole genome shotgun (WGS) entry which is preliminary data.</text>
</comment>
<dbReference type="InterPro" id="IPR038056">
    <property type="entry name" value="YjbR-like_sf"/>
</dbReference>
<dbReference type="InterPro" id="IPR058532">
    <property type="entry name" value="YjbR/MT2646/Rv2570-like"/>
</dbReference>
<proteinExistence type="predicted"/>
<reference evidence="1 2" key="1">
    <citation type="submission" date="2022-05" db="EMBL/GenBank/DDBJ databases">
        <title>Luteimonas sp. SX5, whole genome shotgun sequencing project.</title>
        <authorList>
            <person name="Zhao G."/>
            <person name="Shen L."/>
        </authorList>
    </citation>
    <scope>NUCLEOTIDE SEQUENCE [LARGE SCALE GENOMIC DNA]</scope>
    <source>
        <strain evidence="1 2">SX5</strain>
    </source>
</reference>
<dbReference type="Pfam" id="PF04237">
    <property type="entry name" value="YjbR"/>
    <property type="match status" value="1"/>
</dbReference>
<dbReference type="Proteomes" id="UP001431217">
    <property type="component" value="Unassembled WGS sequence"/>
</dbReference>
<dbReference type="RefSeq" id="WP_249472245.1">
    <property type="nucleotide sequence ID" value="NZ_JAMBEP010000001.1"/>
</dbReference>
<dbReference type="PANTHER" id="PTHR35145">
    <property type="entry name" value="CYTOPLASMIC PROTEIN-RELATED"/>
    <property type="match status" value="1"/>
</dbReference>
<dbReference type="GO" id="GO:0003677">
    <property type="term" value="F:DNA binding"/>
    <property type="evidence" value="ECO:0007669"/>
    <property type="project" value="UniProtKB-KW"/>
</dbReference>
<keyword evidence="2" id="KW-1185">Reference proteome</keyword>
<dbReference type="EMBL" id="JAMBEP010000001">
    <property type="protein sequence ID" value="MCL1634085.1"/>
    <property type="molecule type" value="Genomic_DNA"/>
</dbReference>
<dbReference type="Gene3D" id="3.90.1150.30">
    <property type="match status" value="1"/>
</dbReference>
<dbReference type="InterPro" id="IPR007351">
    <property type="entry name" value="YjbR"/>
</dbReference>
<protein>
    <submittedName>
        <fullName evidence="1">MmcQ/YjbR family DNA-binding protein</fullName>
    </submittedName>
</protein>
<organism evidence="1 2">
    <name type="scientific">Luteimonas galliterrae</name>
    <dbReference type="NCBI Taxonomy" id="2940486"/>
    <lineage>
        <taxon>Bacteria</taxon>
        <taxon>Pseudomonadati</taxon>
        <taxon>Pseudomonadota</taxon>
        <taxon>Gammaproteobacteria</taxon>
        <taxon>Lysobacterales</taxon>
        <taxon>Lysobacteraceae</taxon>
        <taxon>Luteimonas</taxon>
    </lineage>
</organism>
<sequence length="115" mass="13159">MKTAAVRRLVSAWPGVAEEVKWTKILVFSVGGKMFCAMHDGIEARNLAFKVETARFLEFTDRPGIVPAPFLARWHWISLNDAQALPEAETRSLIRRSYELVRGKLSRKLQREFAD</sequence>
<accession>A0ABT0MGT9</accession>